<proteinExistence type="predicted"/>
<keyword evidence="1" id="KW-0378">Hydrolase</keyword>
<evidence type="ECO:0000259" key="3">
    <source>
        <dbReference type="SMART" id="SM00331"/>
    </source>
</evidence>
<dbReference type="Pfam" id="PF07228">
    <property type="entry name" value="SpoIIE"/>
    <property type="match status" value="1"/>
</dbReference>
<evidence type="ECO:0000313" key="4">
    <source>
        <dbReference type="EMBL" id="MBB5217677.1"/>
    </source>
</evidence>
<dbReference type="EMBL" id="CP031517">
    <property type="protein sequence ID" value="QOS40591.1"/>
    <property type="molecule type" value="Genomic_DNA"/>
</dbReference>
<keyword evidence="2" id="KW-0472">Membrane</keyword>
<dbReference type="AlphaFoldDB" id="A0A840S7P6"/>
<dbReference type="GO" id="GO:0016791">
    <property type="term" value="F:phosphatase activity"/>
    <property type="evidence" value="ECO:0007669"/>
    <property type="project" value="TreeGrafter"/>
</dbReference>
<dbReference type="SUPFAM" id="SSF81606">
    <property type="entry name" value="PP2C-like"/>
    <property type="match status" value="1"/>
</dbReference>
<keyword evidence="2" id="KW-0812">Transmembrane</keyword>
<reference evidence="5 7" key="1">
    <citation type="submission" date="2018-08" db="EMBL/GenBank/DDBJ databases">
        <title>The first complete genome of Treponema rectale (CHPAT), a commensal spirochete of the bovine rectum.</title>
        <authorList>
            <person name="Staton G.J."/>
            <person name="Clegg S.R."/>
            <person name="Carter S.D."/>
            <person name="Radford A.D."/>
            <person name="Darby A."/>
            <person name="Hall N."/>
            <person name="Birtles R.J."/>
            <person name="Evans N.J."/>
        </authorList>
    </citation>
    <scope>NUCLEOTIDE SEQUENCE [LARGE SCALE GENOMIC DNA]</scope>
    <source>
        <strain evidence="5 7">CHPA</strain>
    </source>
</reference>
<gene>
    <name evidence="5" type="ORF">DYE49_09005</name>
    <name evidence="4" type="ORF">HNP77_000021</name>
</gene>
<dbReference type="InterPro" id="IPR036457">
    <property type="entry name" value="PPM-type-like_dom_sf"/>
</dbReference>
<keyword evidence="6" id="KW-1185">Reference proteome</keyword>
<feature type="domain" description="PPM-type phosphatase" evidence="3">
    <location>
        <begin position="246"/>
        <end position="465"/>
    </location>
</feature>
<dbReference type="Gene3D" id="3.60.40.10">
    <property type="entry name" value="PPM-type phosphatase domain"/>
    <property type="match status" value="1"/>
</dbReference>
<organism evidence="4 6">
    <name type="scientific">Treponema rectale</name>
    <dbReference type="NCBI Taxonomy" id="744512"/>
    <lineage>
        <taxon>Bacteria</taxon>
        <taxon>Pseudomonadati</taxon>
        <taxon>Spirochaetota</taxon>
        <taxon>Spirochaetia</taxon>
        <taxon>Spirochaetales</taxon>
        <taxon>Treponemataceae</taxon>
        <taxon>Treponema</taxon>
    </lineage>
</organism>
<dbReference type="Proteomes" id="UP000578697">
    <property type="component" value="Unassembled WGS sequence"/>
</dbReference>
<reference evidence="4 6" key="2">
    <citation type="submission" date="2020-08" db="EMBL/GenBank/DDBJ databases">
        <title>Genomic Encyclopedia of Type Strains, Phase IV (KMG-IV): sequencing the most valuable type-strain genomes for metagenomic binning, comparative biology and taxonomic classification.</title>
        <authorList>
            <person name="Goeker M."/>
        </authorList>
    </citation>
    <scope>NUCLEOTIDE SEQUENCE [LARGE SCALE GENOMIC DNA]</scope>
    <source>
        <strain evidence="4 6">DSM 103679</strain>
    </source>
</reference>
<evidence type="ECO:0000313" key="7">
    <source>
        <dbReference type="Proteomes" id="UP000593591"/>
    </source>
</evidence>
<evidence type="ECO:0000313" key="5">
    <source>
        <dbReference type="EMBL" id="QOS40591.1"/>
    </source>
</evidence>
<dbReference type="PANTHER" id="PTHR43156:SF2">
    <property type="entry name" value="STAGE II SPORULATION PROTEIN E"/>
    <property type="match status" value="1"/>
</dbReference>
<dbReference type="Proteomes" id="UP000593591">
    <property type="component" value="Chromosome"/>
</dbReference>
<dbReference type="RefSeq" id="WP_184651128.1">
    <property type="nucleotide sequence ID" value="NZ_JACHFR010000001.1"/>
</dbReference>
<dbReference type="InterPro" id="IPR052016">
    <property type="entry name" value="Bact_Sigma-Reg"/>
</dbReference>
<name>A0A840S7P6_9SPIR</name>
<evidence type="ECO:0000256" key="2">
    <source>
        <dbReference type="SAM" id="Phobius"/>
    </source>
</evidence>
<keyword evidence="2" id="KW-1133">Transmembrane helix</keyword>
<dbReference type="KEGG" id="trc:DYE49_09005"/>
<accession>A0A840S7P6</accession>
<sequence>MYQAKRRISVFITNVILIAFFTFTVISVIPVLRRNSPKNSPLATLVTIGIAFGIVTVTSRIAAVYLTKKAAESSLEEGETEILSNFIEKLRFCYSLDEFNEIVSQVLEIEGDCSVLYIDREQNYILYNSPDRLTCSKDITDKLERNYSKEWKDGLYFLGENYGVVTTSKKARGFLLVHNKQHLYVFCRYTKLFDHYIFKSLYEEYCRFQSRIKTIAQLSEISSLSKDWNQLAETQRSFLPPSMPFINKLSIAAYYKPLVNVSGDYYTVLPVSETKTLLMLGDVSGKGLAAALVMGLVMNTVKNIANKENLSGVIQAVDKAIKGMKLQDKYTVVFIGIVDTERMVIRYVNASMSDPVVISKSPTGYKLKPLTSNCSLVGIIDLPDIEPSELKLFRGDVILMASDGVSEVMDKDGVELGTTQLYQDTIKASAAKKPEEFIKDVVDLIHSYNGGAKLRDDLTMMVAKVER</sequence>
<dbReference type="InterPro" id="IPR001932">
    <property type="entry name" value="PPM-type_phosphatase-like_dom"/>
</dbReference>
<protein>
    <submittedName>
        <fullName evidence="4">Serine phosphatase RsbU (Regulator of sigma subunit)</fullName>
    </submittedName>
    <submittedName>
        <fullName evidence="5">Serine/threonine-protein phosphatase</fullName>
    </submittedName>
</protein>
<dbReference type="PANTHER" id="PTHR43156">
    <property type="entry name" value="STAGE II SPORULATION PROTEIN E-RELATED"/>
    <property type="match status" value="1"/>
</dbReference>
<evidence type="ECO:0000256" key="1">
    <source>
        <dbReference type="ARBA" id="ARBA00022801"/>
    </source>
</evidence>
<feature type="transmembrane region" description="Helical" evidence="2">
    <location>
        <begin position="44"/>
        <end position="66"/>
    </location>
</feature>
<dbReference type="SMART" id="SM00331">
    <property type="entry name" value="PP2C_SIG"/>
    <property type="match status" value="1"/>
</dbReference>
<feature type="transmembrane region" description="Helical" evidence="2">
    <location>
        <begin position="12"/>
        <end position="32"/>
    </location>
</feature>
<evidence type="ECO:0000313" key="6">
    <source>
        <dbReference type="Proteomes" id="UP000578697"/>
    </source>
</evidence>
<dbReference type="EMBL" id="JACHFR010000001">
    <property type="protein sequence ID" value="MBB5217677.1"/>
    <property type="molecule type" value="Genomic_DNA"/>
</dbReference>